<dbReference type="GO" id="GO:0005829">
    <property type="term" value="C:cytosol"/>
    <property type="evidence" value="ECO:0007669"/>
    <property type="project" value="TreeGrafter"/>
</dbReference>
<dbReference type="GO" id="GO:0043565">
    <property type="term" value="F:sequence-specific DNA binding"/>
    <property type="evidence" value="ECO:0007669"/>
    <property type="project" value="InterPro"/>
</dbReference>
<dbReference type="GO" id="GO:0043200">
    <property type="term" value="P:response to amino acid"/>
    <property type="evidence" value="ECO:0007669"/>
    <property type="project" value="TreeGrafter"/>
</dbReference>
<dbReference type="AlphaFoldDB" id="A0A543K971"/>
<dbReference type="PANTHER" id="PTHR30154">
    <property type="entry name" value="LEUCINE-RESPONSIVE REGULATORY PROTEIN"/>
    <property type="match status" value="1"/>
</dbReference>
<gene>
    <name evidence="5" type="ORF">BD293_0203</name>
</gene>
<evidence type="ECO:0000313" key="6">
    <source>
        <dbReference type="Proteomes" id="UP000320582"/>
    </source>
</evidence>
<keyword evidence="2 5" id="KW-0238">DNA-binding</keyword>
<dbReference type="PRINTS" id="PR00033">
    <property type="entry name" value="HTHASNC"/>
</dbReference>
<dbReference type="PROSITE" id="PS50956">
    <property type="entry name" value="HTH_ASNC_2"/>
    <property type="match status" value="1"/>
</dbReference>
<dbReference type="SUPFAM" id="SSF54909">
    <property type="entry name" value="Dimeric alpha+beta barrel"/>
    <property type="match status" value="1"/>
</dbReference>
<proteinExistence type="predicted"/>
<organism evidence="5 6">
    <name type="scientific">Roseinatronobacter monicus</name>
    <dbReference type="NCBI Taxonomy" id="393481"/>
    <lineage>
        <taxon>Bacteria</taxon>
        <taxon>Pseudomonadati</taxon>
        <taxon>Pseudomonadota</taxon>
        <taxon>Alphaproteobacteria</taxon>
        <taxon>Rhodobacterales</taxon>
        <taxon>Paracoccaceae</taxon>
        <taxon>Roseinatronobacter</taxon>
    </lineage>
</organism>
<dbReference type="PANTHER" id="PTHR30154:SF34">
    <property type="entry name" value="TRANSCRIPTIONAL REGULATOR AZLB"/>
    <property type="match status" value="1"/>
</dbReference>
<dbReference type="PROSITE" id="PS00519">
    <property type="entry name" value="HTH_ASNC_1"/>
    <property type="match status" value="1"/>
</dbReference>
<dbReference type="Pfam" id="PF01037">
    <property type="entry name" value="AsnC_trans_reg"/>
    <property type="match status" value="1"/>
</dbReference>
<reference evidence="5 6" key="1">
    <citation type="submission" date="2019-06" db="EMBL/GenBank/DDBJ databases">
        <title>Genomic Encyclopedia of Archaeal and Bacterial Type Strains, Phase II (KMG-II): from individual species to whole genera.</title>
        <authorList>
            <person name="Goeker M."/>
        </authorList>
    </citation>
    <scope>NUCLEOTIDE SEQUENCE [LARGE SCALE GENOMIC DNA]</scope>
    <source>
        <strain evidence="5 6">DSM 18423</strain>
    </source>
</reference>
<dbReference type="SMART" id="SM00344">
    <property type="entry name" value="HTH_ASNC"/>
    <property type="match status" value="1"/>
</dbReference>
<keyword evidence="1" id="KW-0805">Transcription regulation</keyword>
<sequence length="152" mass="16604">MAPMGFSMDDLDQNLIAELRRDGRASVMALAEKLGVSRATVRVRLARLHQQGEILGFTAITRGDIADAPVRAMMLIGIEGRGGERIMARLSGMALVTAVHSTNGRWDLIVELSANSLAELDAILSHIRNLDGVMSSETNLLLSTRRAKSHWR</sequence>
<feature type="domain" description="HTH asnC-type" evidence="4">
    <location>
        <begin position="8"/>
        <end position="79"/>
    </location>
</feature>
<evidence type="ECO:0000256" key="2">
    <source>
        <dbReference type="ARBA" id="ARBA00023125"/>
    </source>
</evidence>
<dbReference type="InterPro" id="IPR019885">
    <property type="entry name" value="Tscrpt_reg_HTH_AsnC-type_CS"/>
</dbReference>
<dbReference type="InterPro" id="IPR036388">
    <property type="entry name" value="WH-like_DNA-bd_sf"/>
</dbReference>
<dbReference type="InterPro" id="IPR036390">
    <property type="entry name" value="WH_DNA-bd_sf"/>
</dbReference>
<dbReference type="InterPro" id="IPR000485">
    <property type="entry name" value="AsnC-type_HTH_dom"/>
</dbReference>
<dbReference type="Gene3D" id="3.30.70.920">
    <property type="match status" value="1"/>
</dbReference>
<protein>
    <submittedName>
        <fullName evidence="5">DNA-binding Lrp family transcriptional regulator</fullName>
    </submittedName>
</protein>
<dbReference type="InterPro" id="IPR011008">
    <property type="entry name" value="Dimeric_a/b-barrel"/>
</dbReference>
<comment type="caution">
    <text evidence="5">The sequence shown here is derived from an EMBL/GenBank/DDBJ whole genome shotgun (WGS) entry which is preliminary data.</text>
</comment>
<evidence type="ECO:0000313" key="5">
    <source>
        <dbReference type="EMBL" id="TQM91628.1"/>
    </source>
</evidence>
<keyword evidence="6" id="KW-1185">Reference proteome</keyword>
<dbReference type="InterPro" id="IPR019887">
    <property type="entry name" value="Tscrpt_reg_AsnC/Lrp_C"/>
</dbReference>
<name>A0A543K971_9RHOB</name>
<dbReference type="Gene3D" id="1.10.10.10">
    <property type="entry name" value="Winged helix-like DNA-binding domain superfamily/Winged helix DNA-binding domain"/>
    <property type="match status" value="1"/>
</dbReference>
<keyword evidence="3" id="KW-0804">Transcription</keyword>
<evidence type="ECO:0000256" key="3">
    <source>
        <dbReference type="ARBA" id="ARBA00023163"/>
    </source>
</evidence>
<dbReference type="EMBL" id="VFPT01000001">
    <property type="protein sequence ID" value="TQM91628.1"/>
    <property type="molecule type" value="Genomic_DNA"/>
</dbReference>
<evidence type="ECO:0000256" key="1">
    <source>
        <dbReference type="ARBA" id="ARBA00023015"/>
    </source>
</evidence>
<dbReference type="Proteomes" id="UP000320582">
    <property type="component" value="Unassembled WGS sequence"/>
</dbReference>
<dbReference type="SUPFAM" id="SSF46785">
    <property type="entry name" value="Winged helix' DNA-binding domain"/>
    <property type="match status" value="1"/>
</dbReference>
<dbReference type="InterPro" id="IPR019888">
    <property type="entry name" value="Tscrpt_reg_AsnC-like"/>
</dbReference>
<evidence type="ECO:0000259" key="4">
    <source>
        <dbReference type="PROSITE" id="PS50956"/>
    </source>
</evidence>
<dbReference type="Pfam" id="PF13404">
    <property type="entry name" value="HTH_AsnC-type"/>
    <property type="match status" value="1"/>
</dbReference>
<accession>A0A543K971</accession>